<accession>A0ACD1E2V3</accession>
<name>A0ACD1E2V3_9MICO</name>
<sequence>MDLDTLEVLRAVSTTGSISTGATSLGVTQQAVSARIAAAERSLGTALVHRGASGSRLTPAGQVLLELAEPLLAASDRLEAGLRALSNPAGSVTVAASQTIAEVLVPDWLLRLRAERPDLQVRLIAGNSTDVVTEVRRGRAAIGFVEGPAVPADLQHQVIGVDELVVVVAPGHPWATASSVGLADLSSEALLVRESGSGTRAVLESWLAAEGRVLQVPAAEIATTAAIRAHARAAVAPAVVSIRSVHGDLDQGRLVRVPVDGPPLRRTFAAVWVRGLDAAAASVLEVARATP</sequence>
<proteinExistence type="predicted"/>
<evidence type="ECO:0000313" key="2">
    <source>
        <dbReference type="Proteomes" id="UP000681794"/>
    </source>
</evidence>
<dbReference type="EMBL" id="CP076544">
    <property type="protein sequence ID" value="QWS33158.1"/>
    <property type="molecule type" value="Genomic_DNA"/>
</dbReference>
<keyword evidence="2" id="KW-1185">Reference proteome</keyword>
<dbReference type="Proteomes" id="UP000681794">
    <property type="component" value="Chromosome"/>
</dbReference>
<protein>
    <submittedName>
        <fullName evidence="1">LysR family transcriptional regulator</fullName>
    </submittedName>
</protein>
<evidence type="ECO:0000313" key="1">
    <source>
        <dbReference type="EMBL" id="QWS33158.1"/>
    </source>
</evidence>
<gene>
    <name evidence="1" type="ORF">KM842_13035</name>
</gene>
<organism evidence="1 2">
    <name type="scientific">Curtobacterium aetherium</name>
    <dbReference type="NCBI Taxonomy" id="2841594"/>
    <lineage>
        <taxon>Bacteria</taxon>
        <taxon>Bacillati</taxon>
        <taxon>Actinomycetota</taxon>
        <taxon>Actinomycetes</taxon>
        <taxon>Micrococcales</taxon>
        <taxon>Microbacteriaceae</taxon>
        <taxon>Curtobacterium</taxon>
    </lineage>
</organism>
<reference evidence="1" key="1">
    <citation type="submission" date="2021-06" db="EMBL/GenBank/DDBJ databases">
        <authorList>
            <person name="Ellington A.J."/>
            <person name="Bryan N.C."/>
            <person name="Christner B.C."/>
            <person name="Reisch C.R."/>
        </authorList>
    </citation>
    <scope>NUCLEOTIDE SEQUENCE</scope>
    <source>
        <strain evidence="1">L6-1</strain>
    </source>
</reference>